<evidence type="ECO:0000256" key="1">
    <source>
        <dbReference type="ARBA" id="ARBA00009580"/>
    </source>
</evidence>
<comment type="similarity">
    <text evidence="1">Belongs to the protein-tyrosine phosphatase family.</text>
</comment>
<dbReference type="InterPro" id="IPR000387">
    <property type="entry name" value="Tyr_Pase_dom"/>
</dbReference>
<organism evidence="3 4">
    <name type="scientific">Rhizobium straminoryzae</name>
    <dbReference type="NCBI Taxonomy" id="1387186"/>
    <lineage>
        <taxon>Bacteria</taxon>
        <taxon>Pseudomonadati</taxon>
        <taxon>Pseudomonadota</taxon>
        <taxon>Alphaproteobacteria</taxon>
        <taxon>Hyphomicrobiales</taxon>
        <taxon>Rhizobiaceae</taxon>
        <taxon>Rhizobium/Agrobacterium group</taxon>
        <taxon>Rhizobium</taxon>
    </lineage>
</organism>
<evidence type="ECO:0000313" key="3">
    <source>
        <dbReference type="EMBL" id="TRL37844.1"/>
    </source>
</evidence>
<sequence>MSLSPRRIAARLLLVLVFISALLGAYFGFLQLTGNFAPVIAGEVYRSAQPTPADLRRYVERYGIRSVINLRGRNDGNGWYDREVDASRRLGVQHIDFAMSARKSLDRAEMEQLIEVMRNAPKPVLIHCNAGADRSGLASALYLAAIAGQPQALAARQLSFYFGHIPVPVRAEYAMDRSFAAARSWLPQAVPTASR</sequence>
<dbReference type="InterPro" id="IPR026893">
    <property type="entry name" value="Tyr/Ser_Pase_IphP-type"/>
</dbReference>
<accession>A0A549T7J5</accession>
<keyword evidence="4" id="KW-1185">Reference proteome</keyword>
<dbReference type="EMBL" id="VJMG01000038">
    <property type="protein sequence ID" value="TRL37844.1"/>
    <property type="molecule type" value="Genomic_DNA"/>
</dbReference>
<dbReference type="CDD" id="cd14529">
    <property type="entry name" value="TpbA-like"/>
    <property type="match status" value="1"/>
</dbReference>
<name>A0A549T7J5_9HYPH</name>
<proteinExistence type="inferred from homology"/>
<comment type="caution">
    <text evidence="3">The sequence shown here is derived from an EMBL/GenBank/DDBJ whole genome shotgun (WGS) entry which is preliminary data.</text>
</comment>
<dbReference type="PROSITE" id="PS00383">
    <property type="entry name" value="TYR_PHOSPHATASE_1"/>
    <property type="match status" value="1"/>
</dbReference>
<feature type="domain" description="Tyrosine specific protein phosphatases" evidence="2">
    <location>
        <begin position="108"/>
        <end position="143"/>
    </location>
</feature>
<dbReference type="PROSITE" id="PS50056">
    <property type="entry name" value="TYR_PHOSPHATASE_2"/>
    <property type="match status" value="1"/>
</dbReference>
<dbReference type="GO" id="GO:0004721">
    <property type="term" value="F:phosphoprotein phosphatase activity"/>
    <property type="evidence" value="ECO:0007669"/>
    <property type="project" value="InterPro"/>
</dbReference>
<dbReference type="PANTHER" id="PTHR31126:SF72">
    <property type="entry name" value="DUAL SPECIFICITY PROTEIN PHOSPHATASE TPBA"/>
    <property type="match status" value="1"/>
</dbReference>
<dbReference type="PANTHER" id="PTHR31126">
    <property type="entry name" value="TYROSINE-PROTEIN PHOSPHATASE"/>
    <property type="match status" value="1"/>
</dbReference>
<dbReference type="SUPFAM" id="SSF52799">
    <property type="entry name" value="(Phosphotyrosine protein) phosphatases II"/>
    <property type="match status" value="1"/>
</dbReference>
<reference evidence="3 4" key="1">
    <citation type="submission" date="2019-07" db="EMBL/GenBank/DDBJ databases">
        <title>Ln-dependent methylotrophs.</title>
        <authorList>
            <person name="Tani A."/>
        </authorList>
    </citation>
    <scope>NUCLEOTIDE SEQUENCE [LARGE SCALE GENOMIC DNA]</scope>
    <source>
        <strain evidence="3 4">SM12</strain>
    </source>
</reference>
<protein>
    <submittedName>
        <fullName evidence="3">Protein tyrosine phosphatase</fullName>
    </submittedName>
</protein>
<dbReference type="InterPro" id="IPR016130">
    <property type="entry name" value="Tyr_Pase_AS"/>
</dbReference>
<dbReference type="Pfam" id="PF13350">
    <property type="entry name" value="Y_phosphatase3"/>
    <property type="match status" value="1"/>
</dbReference>
<gene>
    <name evidence="3" type="ORF">FNA46_14550</name>
</gene>
<dbReference type="InterPro" id="IPR029021">
    <property type="entry name" value="Prot-tyrosine_phosphatase-like"/>
</dbReference>
<dbReference type="Proteomes" id="UP000316801">
    <property type="component" value="Unassembled WGS sequence"/>
</dbReference>
<dbReference type="AlphaFoldDB" id="A0A549T7J5"/>
<evidence type="ECO:0000313" key="4">
    <source>
        <dbReference type="Proteomes" id="UP000316801"/>
    </source>
</evidence>
<dbReference type="Gene3D" id="3.90.190.10">
    <property type="entry name" value="Protein tyrosine phosphatase superfamily"/>
    <property type="match status" value="1"/>
</dbReference>
<evidence type="ECO:0000259" key="2">
    <source>
        <dbReference type="PROSITE" id="PS50056"/>
    </source>
</evidence>